<accession>A0A1J4JKE5</accession>
<sequence>MLNNSLKPRNPKPIDNDSDSDDNPKNNKKPHVDIFPPKNGDQSPAELAVRNYQNLVTSILYSMYNPTIPFPRGFDENLDGMNDEDDSEEDDPNTPVYPSYESPVATLKLKEASKKDFNTREKLITYQLETTSNSAKKLESSIEENSGSTVTFVSVDISLPAAELARRERRRQQKIREEADRKLEEAKEKRMHGKKYKRELVRTQKDDEIKEETRQRREKIANREANMKPRERKKLERVREELRSPNKFRKSGDCSQTSPRCNYNRNYGQNDDNDFDDDDDGRSSATSRKVRNFKDVQKQQKQKFLATKAMSPKENNEEALRKILNGKSLKDRNSWINGV</sequence>
<evidence type="ECO:0000313" key="3">
    <source>
        <dbReference type="Proteomes" id="UP000179807"/>
    </source>
</evidence>
<dbReference type="RefSeq" id="XP_068352743.1">
    <property type="nucleotide sequence ID" value="XM_068509348.1"/>
</dbReference>
<proteinExistence type="predicted"/>
<dbReference type="GeneID" id="94844052"/>
<gene>
    <name evidence="2" type="ORF">TRFO_33897</name>
</gene>
<feature type="compositionally biased region" description="Polar residues" evidence="1">
    <location>
        <begin position="253"/>
        <end position="269"/>
    </location>
</feature>
<comment type="caution">
    <text evidence="2">The sequence shown here is derived from an EMBL/GenBank/DDBJ whole genome shotgun (WGS) entry which is preliminary data.</text>
</comment>
<feature type="region of interest" description="Disordered" evidence="1">
    <location>
        <begin position="1"/>
        <end position="45"/>
    </location>
</feature>
<name>A0A1J4JKE5_9EUKA</name>
<dbReference type="EMBL" id="MLAK01000996">
    <property type="protein sequence ID" value="OHS99606.1"/>
    <property type="molecule type" value="Genomic_DNA"/>
</dbReference>
<dbReference type="VEuPathDB" id="TrichDB:TRFO_33897"/>
<evidence type="ECO:0000256" key="1">
    <source>
        <dbReference type="SAM" id="MobiDB-lite"/>
    </source>
</evidence>
<feature type="compositionally biased region" description="Acidic residues" evidence="1">
    <location>
        <begin position="271"/>
        <end position="280"/>
    </location>
</feature>
<protein>
    <submittedName>
        <fullName evidence="2">Uncharacterized protein</fullName>
    </submittedName>
</protein>
<dbReference type="AlphaFoldDB" id="A0A1J4JKE5"/>
<reference evidence="2" key="1">
    <citation type="submission" date="2016-10" db="EMBL/GenBank/DDBJ databases">
        <authorList>
            <person name="Benchimol M."/>
            <person name="Almeida L.G."/>
            <person name="Vasconcelos A.T."/>
            <person name="Perreira-Neves A."/>
            <person name="Rosa I.A."/>
            <person name="Tasca T."/>
            <person name="Bogo M.R."/>
            <person name="de Souza W."/>
        </authorList>
    </citation>
    <scope>NUCLEOTIDE SEQUENCE [LARGE SCALE GENOMIC DNA]</scope>
    <source>
        <strain evidence="2">K</strain>
    </source>
</reference>
<organism evidence="2 3">
    <name type="scientific">Tritrichomonas foetus</name>
    <dbReference type="NCBI Taxonomy" id="1144522"/>
    <lineage>
        <taxon>Eukaryota</taxon>
        <taxon>Metamonada</taxon>
        <taxon>Parabasalia</taxon>
        <taxon>Tritrichomonadida</taxon>
        <taxon>Tritrichomonadidae</taxon>
        <taxon>Tritrichomonas</taxon>
    </lineage>
</organism>
<feature type="compositionally biased region" description="Basic and acidic residues" evidence="1">
    <location>
        <begin position="198"/>
        <end position="244"/>
    </location>
</feature>
<feature type="region of interest" description="Disordered" evidence="1">
    <location>
        <begin position="165"/>
        <end position="298"/>
    </location>
</feature>
<evidence type="ECO:0000313" key="2">
    <source>
        <dbReference type="EMBL" id="OHS99606.1"/>
    </source>
</evidence>
<feature type="region of interest" description="Disordered" evidence="1">
    <location>
        <begin position="74"/>
        <end position="99"/>
    </location>
</feature>
<keyword evidence="3" id="KW-1185">Reference proteome</keyword>
<dbReference type="Proteomes" id="UP000179807">
    <property type="component" value="Unassembled WGS sequence"/>
</dbReference>
<feature type="compositionally biased region" description="Acidic residues" evidence="1">
    <location>
        <begin position="76"/>
        <end position="92"/>
    </location>
</feature>
<feature type="compositionally biased region" description="Basic and acidic residues" evidence="1">
    <location>
        <begin position="174"/>
        <end position="188"/>
    </location>
</feature>